<dbReference type="EMBL" id="SMKU01000064">
    <property type="protein sequence ID" value="TDD88539.1"/>
    <property type="molecule type" value="Genomic_DNA"/>
</dbReference>
<dbReference type="AlphaFoldDB" id="A0A4R5BRC7"/>
<reference evidence="2 3" key="1">
    <citation type="submission" date="2019-03" db="EMBL/GenBank/DDBJ databases">
        <title>Draft genome sequences of novel Actinobacteria.</title>
        <authorList>
            <person name="Sahin N."/>
            <person name="Ay H."/>
            <person name="Saygin H."/>
        </authorList>
    </citation>
    <scope>NUCLEOTIDE SEQUENCE [LARGE SCALE GENOMIC DNA]</scope>
    <source>
        <strain evidence="2 3">H3C3</strain>
    </source>
</reference>
<feature type="region of interest" description="Disordered" evidence="1">
    <location>
        <begin position="69"/>
        <end position="105"/>
    </location>
</feature>
<dbReference type="InterPro" id="IPR029058">
    <property type="entry name" value="AB_hydrolase_fold"/>
</dbReference>
<evidence type="ECO:0000313" key="3">
    <source>
        <dbReference type="Proteomes" id="UP000294513"/>
    </source>
</evidence>
<accession>A0A4R5BRC7</accession>
<keyword evidence="3" id="KW-1185">Reference proteome</keyword>
<dbReference type="Gene3D" id="3.40.50.1820">
    <property type="entry name" value="alpha/beta hydrolase"/>
    <property type="match status" value="1"/>
</dbReference>
<evidence type="ECO:0008006" key="4">
    <source>
        <dbReference type="Google" id="ProtNLM"/>
    </source>
</evidence>
<dbReference type="Proteomes" id="UP000294513">
    <property type="component" value="Unassembled WGS sequence"/>
</dbReference>
<dbReference type="RefSeq" id="WP_131893559.1">
    <property type="nucleotide sequence ID" value="NZ_SMKU01000064.1"/>
</dbReference>
<evidence type="ECO:0000256" key="1">
    <source>
        <dbReference type="SAM" id="MobiDB-lite"/>
    </source>
</evidence>
<gene>
    <name evidence="2" type="ORF">E1298_15105</name>
</gene>
<name>A0A4R5BRC7_9ACTN</name>
<evidence type="ECO:0000313" key="2">
    <source>
        <dbReference type="EMBL" id="TDD88539.1"/>
    </source>
</evidence>
<dbReference type="OrthoDB" id="27092at2"/>
<comment type="caution">
    <text evidence="2">The sequence shown here is derived from an EMBL/GenBank/DDBJ whole genome shotgun (WGS) entry which is preliminary data.</text>
</comment>
<dbReference type="SUPFAM" id="SSF53474">
    <property type="entry name" value="alpha/beta-Hydrolases"/>
    <property type="match status" value="1"/>
</dbReference>
<sequence>MTGRFRREHFTVPTAILYGTDDFALAPEMLPAVTSNADDLRTQIVPGGHYLPNDDPALIAETIRTLFPATGRPPVRHRGGGSARPTVSRARAADCTTRESTAGAG</sequence>
<proteinExistence type="predicted"/>
<protein>
    <recommendedName>
        <fullName evidence="4">Alpha/beta hydrolase</fullName>
    </recommendedName>
</protein>
<organism evidence="2 3">
    <name type="scientific">Actinomadura rubrisoli</name>
    <dbReference type="NCBI Taxonomy" id="2530368"/>
    <lineage>
        <taxon>Bacteria</taxon>
        <taxon>Bacillati</taxon>
        <taxon>Actinomycetota</taxon>
        <taxon>Actinomycetes</taxon>
        <taxon>Streptosporangiales</taxon>
        <taxon>Thermomonosporaceae</taxon>
        <taxon>Actinomadura</taxon>
    </lineage>
</organism>